<sequence length="72" mass="8314">MDVTMTWLAPSSIKYVPLENTNATNQWQHLENHTGISMQCFKCSSFAQRIRTEHDRMTTVKPILFVNNSILS</sequence>
<protein>
    <submittedName>
        <fullName evidence="1">Uncharacterized protein</fullName>
    </submittedName>
</protein>
<keyword evidence="2" id="KW-1185">Reference proteome</keyword>
<comment type="caution">
    <text evidence="1">The sequence shown here is derived from an EMBL/GenBank/DDBJ whole genome shotgun (WGS) entry which is preliminary data.</text>
</comment>
<proteinExistence type="predicted"/>
<dbReference type="AlphaFoldDB" id="A0A445DHS4"/>
<dbReference type="Proteomes" id="UP000289738">
    <property type="component" value="Chromosome A04"/>
</dbReference>
<evidence type="ECO:0000313" key="2">
    <source>
        <dbReference type="Proteomes" id="UP000289738"/>
    </source>
</evidence>
<reference evidence="1 2" key="1">
    <citation type="submission" date="2019-01" db="EMBL/GenBank/DDBJ databases">
        <title>Sequencing of cultivated peanut Arachis hypogaea provides insights into genome evolution and oil improvement.</title>
        <authorList>
            <person name="Chen X."/>
        </authorList>
    </citation>
    <scope>NUCLEOTIDE SEQUENCE [LARGE SCALE GENOMIC DNA]</scope>
    <source>
        <strain evidence="2">cv. Fuhuasheng</strain>
        <tissue evidence="1">Leaves</tissue>
    </source>
</reference>
<organism evidence="1 2">
    <name type="scientific">Arachis hypogaea</name>
    <name type="common">Peanut</name>
    <dbReference type="NCBI Taxonomy" id="3818"/>
    <lineage>
        <taxon>Eukaryota</taxon>
        <taxon>Viridiplantae</taxon>
        <taxon>Streptophyta</taxon>
        <taxon>Embryophyta</taxon>
        <taxon>Tracheophyta</taxon>
        <taxon>Spermatophyta</taxon>
        <taxon>Magnoliopsida</taxon>
        <taxon>eudicotyledons</taxon>
        <taxon>Gunneridae</taxon>
        <taxon>Pentapetalae</taxon>
        <taxon>rosids</taxon>
        <taxon>fabids</taxon>
        <taxon>Fabales</taxon>
        <taxon>Fabaceae</taxon>
        <taxon>Papilionoideae</taxon>
        <taxon>50 kb inversion clade</taxon>
        <taxon>dalbergioids sensu lato</taxon>
        <taxon>Dalbergieae</taxon>
        <taxon>Pterocarpus clade</taxon>
        <taxon>Arachis</taxon>
    </lineage>
</organism>
<name>A0A445DHS4_ARAHY</name>
<dbReference type="EMBL" id="SDMP01000004">
    <property type="protein sequence ID" value="RYR62676.1"/>
    <property type="molecule type" value="Genomic_DNA"/>
</dbReference>
<accession>A0A445DHS4</accession>
<gene>
    <name evidence="1" type="ORF">Ahy_A04g020396</name>
</gene>
<evidence type="ECO:0000313" key="1">
    <source>
        <dbReference type="EMBL" id="RYR62676.1"/>
    </source>
</evidence>